<evidence type="ECO:0000259" key="1">
    <source>
        <dbReference type="Pfam" id="PF05709"/>
    </source>
</evidence>
<keyword evidence="3" id="KW-1185">Reference proteome</keyword>
<evidence type="ECO:0000313" key="3">
    <source>
        <dbReference type="Proteomes" id="UP000180194"/>
    </source>
</evidence>
<reference evidence="2 3" key="1">
    <citation type="submission" date="2016-07" db="EMBL/GenBank/DDBJ databases">
        <title>Bacillus oceanisediminis whole genome.</title>
        <authorList>
            <person name="Pal Y."/>
            <person name="Verma A."/>
            <person name="Mual P."/>
            <person name="Srinivasan K."/>
        </authorList>
    </citation>
    <scope>NUCLEOTIDE SEQUENCE [LARGE SCALE GENOMIC DNA]</scope>
    <source>
        <strain evidence="2 3">Bhandara28</strain>
    </source>
</reference>
<accession>A0ABX3CJE3</accession>
<evidence type="ECO:0000313" key="2">
    <source>
        <dbReference type="EMBL" id="OHX39235.1"/>
    </source>
</evidence>
<organism evidence="2 3">
    <name type="scientific">Cytobacillus oceanisediminis</name>
    <dbReference type="NCBI Taxonomy" id="665099"/>
    <lineage>
        <taxon>Bacteria</taxon>
        <taxon>Bacillati</taxon>
        <taxon>Bacillota</taxon>
        <taxon>Bacilli</taxon>
        <taxon>Bacillales</taxon>
        <taxon>Bacillaceae</taxon>
        <taxon>Cytobacillus</taxon>
    </lineage>
</organism>
<dbReference type="Gene3D" id="2.40.30.200">
    <property type="match status" value="1"/>
</dbReference>
<proteinExistence type="predicted"/>
<comment type="caution">
    <text evidence="2">The sequence shown here is derived from an EMBL/GenBank/DDBJ whole genome shotgun (WGS) entry which is preliminary data.</text>
</comment>
<feature type="domain" description="Siphovirus-type tail component RIFT-related" evidence="1">
    <location>
        <begin position="21"/>
        <end position="135"/>
    </location>
</feature>
<name>A0ABX3CJE3_9BACI</name>
<dbReference type="Proteomes" id="UP000180194">
    <property type="component" value="Unassembled WGS sequence"/>
</dbReference>
<gene>
    <name evidence="2" type="ORF">BBV17_03850</name>
</gene>
<dbReference type="RefSeq" id="WP_071160245.1">
    <property type="nucleotide sequence ID" value="NZ_MBRJ01000078.1"/>
</dbReference>
<dbReference type="InterPro" id="IPR008841">
    <property type="entry name" value="Siphovirus-type_tail_N"/>
</dbReference>
<dbReference type="Pfam" id="PF05709">
    <property type="entry name" value="Sipho_tail"/>
    <property type="match status" value="1"/>
</dbReference>
<sequence length="275" mass="31089">MSKHDYLTFQDSIDVLLEKLDGTTYNLKDSGIGVADFVVSSPHYSTNYEETDGRQGMEDTGTTIGSRQIKLDLYFVSLSMDDYSLKRDEIFRLFNSLEPFYISESRSPKKRWKVKVEGAFSPEQKGIFGFFDLLLVSACPYALSKGSTLNPGWGFQVSTHDNVHYTHTTSVFSIWNDGDVAVDPREHYLKIVFRGASESLTIRNLTTEEEWIYNGNSFAGDIIELNGIRSLKNGSSIFGQTNKKLITLSPGMNEFEITGAVDPFEISFDFNFLYL</sequence>
<dbReference type="EMBL" id="MBRJ01000078">
    <property type="protein sequence ID" value="OHX39235.1"/>
    <property type="molecule type" value="Genomic_DNA"/>
</dbReference>
<protein>
    <recommendedName>
        <fullName evidence="1">Siphovirus-type tail component RIFT-related domain-containing protein</fullName>
    </recommendedName>
</protein>